<dbReference type="PANTHER" id="PTHR35457">
    <property type="entry name" value="HEME A SYNTHASE"/>
    <property type="match status" value="1"/>
</dbReference>
<feature type="transmembrane region" description="Helical" evidence="4">
    <location>
        <begin position="140"/>
        <end position="164"/>
    </location>
</feature>
<keyword evidence="4" id="KW-1133">Transmembrane helix</keyword>
<dbReference type="InterPro" id="IPR050450">
    <property type="entry name" value="COX15/CtaA_HemeA_synthase"/>
</dbReference>
<dbReference type="GO" id="GO:0016491">
    <property type="term" value="F:oxidoreductase activity"/>
    <property type="evidence" value="ECO:0007669"/>
    <property type="project" value="UniProtKB-KW"/>
</dbReference>
<keyword evidence="2" id="KW-0560">Oxidoreductase</keyword>
<feature type="transmembrane region" description="Helical" evidence="4">
    <location>
        <begin position="219"/>
        <end position="241"/>
    </location>
</feature>
<feature type="transmembrane region" description="Helical" evidence="4">
    <location>
        <begin position="30"/>
        <end position="48"/>
    </location>
</feature>
<evidence type="ECO:0000313" key="5">
    <source>
        <dbReference type="EMBL" id="SJN25798.1"/>
    </source>
</evidence>
<dbReference type="AlphaFoldDB" id="A0A1R4J1F7"/>
<feature type="transmembrane region" description="Helical" evidence="4">
    <location>
        <begin position="279"/>
        <end position="299"/>
    </location>
</feature>
<protein>
    <submittedName>
        <fullName evidence="5">Cytochrome oxidase assembly protein</fullName>
    </submittedName>
</protein>
<keyword evidence="3" id="KW-0408">Iron</keyword>
<gene>
    <name evidence="5" type="ORF">FM114_04910</name>
</gene>
<feature type="transmembrane region" description="Helical" evidence="4">
    <location>
        <begin position="81"/>
        <end position="102"/>
    </location>
</feature>
<dbReference type="GO" id="GO:0046872">
    <property type="term" value="F:metal ion binding"/>
    <property type="evidence" value="ECO:0007669"/>
    <property type="project" value="UniProtKB-KW"/>
</dbReference>
<proteinExistence type="predicted"/>
<name>A0A1R4J1F7_9ACTN</name>
<dbReference type="Proteomes" id="UP000188342">
    <property type="component" value="Unassembled WGS sequence"/>
</dbReference>
<feature type="transmembrane region" description="Helical" evidence="4">
    <location>
        <begin position="253"/>
        <end position="273"/>
    </location>
</feature>
<keyword evidence="4" id="KW-0472">Membrane</keyword>
<organism evidence="5 6">
    <name type="scientific">Luteococcus japonicus LSP_Lj1</name>
    <dbReference type="NCBI Taxonomy" id="1255658"/>
    <lineage>
        <taxon>Bacteria</taxon>
        <taxon>Bacillati</taxon>
        <taxon>Actinomycetota</taxon>
        <taxon>Actinomycetes</taxon>
        <taxon>Propionibacteriales</taxon>
        <taxon>Propionibacteriaceae</taxon>
        <taxon>Luteococcus</taxon>
    </lineage>
</organism>
<evidence type="ECO:0000313" key="6">
    <source>
        <dbReference type="Proteomes" id="UP000188342"/>
    </source>
</evidence>
<reference evidence="5 6" key="1">
    <citation type="submission" date="2017-02" db="EMBL/GenBank/DDBJ databases">
        <authorList>
            <person name="Peterson S.W."/>
        </authorList>
    </citation>
    <scope>NUCLEOTIDE SEQUENCE [LARGE SCALE GENOMIC DNA]</scope>
    <source>
        <strain evidence="5 6">LSP_Lj1</strain>
    </source>
</reference>
<feature type="transmembrane region" description="Helical" evidence="4">
    <location>
        <begin position="114"/>
        <end position="134"/>
    </location>
</feature>
<evidence type="ECO:0000256" key="4">
    <source>
        <dbReference type="SAM" id="Phobius"/>
    </source>
</evidence>
<evidence type="ECO:0000256" key="3">
    <source>
        <dbReference type="ARBA" id="ARBA00023004"/>
    </source>
</evidence>
<dbReference type="PANTHER" id="PTHR35457:SF1">
    <property type="entry name" value="HEME A SYNTHASE"/>
    <property type="match status" value="1"/>
</dbReference>
<keyword evidence="4" id="KW-0812">Transmembrane</keyword>
<keyword evidence="1" id="KW-0479">Metal-binding</keyword>
<feature type="transmembrane region" description="Helical" evidence="4">
    <location>
        <begin position="176"/>
        <end position="199"/>
    </location>
</feature>
<dbReference type="EMBL" id="FUKQ01000018">
    <property type="protein sequence ID" value="SJN25798.1"/>
    <property type="molecule type" value="Genomic_DNA"/>
</dbReference>
<accession>A0A1R4J1F7</accession>
<sequence>MVMAMSTATPTIGLDERSAAGARDFPAVRLLLKLAAVFGVLTVVTGSVNSATGSGFACPTWPGCYPGHFGPEAEVHDIIEFGHRLIAASTGFILLGAAIAAFRLPRRFTMARVLPWFSVVGAILSAVLGRMVVLNGGIPMPLAVIDLLGALTVLMAATLAYMSMHRGAPRWQWTPLSRLAAGIMASIVVLHLLGIVVSGKGSFTAVVGWPMWRLVSQDGAIWLQVLRMALAAGIVVSMALLTRRSWHLPTVRPVMITMLALCAVEFVLGQVLAVEGVDMWWAAGHCAAACLMLLCISVVSGRTALDGL</sequence>
<keyword evidence="6" id="KW-1185">Reference proteome</keyword>
<dbReference type="STRING" id="1255658.FM114_04910"/>
<evidence type="ECO:0000256" key="2">
    <source>
        <dbReference type="ARBA" id="ARBA00023002"/>
    </source>
</evidence>
<evidence type="ECO:0000256" key="1">
    <source>
        <dbReference type="ARBA" id="ARBA00022723"/>
    </source>
</evidence>